<reference evidence="2 3" key="1">
    <citation type="journal article" date="2018" name="Nat. Biotechnol.">
        <title>A standardized bacterial taxonomy based on genome phylogeny substantially revises the tree of life.</title>
        <authorList>
            <person name="Parks D.H."/>
            <person name="Chuvochina M."/>
            <person name="Waite D.W."/>
            <person name="Rinke C."/>
            <person name="Skarshewski A."/>
            <person name="Chaumeil P.A."/>
            <person name="Hugenholtz P."/>
        </authorList>
    </citation>
    <scope>NUCLEOTIDE SEQUENCE [LARGE SCALE GENOMIC DNA]</scope>
    <source>
        <strain evidence="2">UBA9158</strain>
    </source>
</reference>
<dbReference type="Proteomes" id="UP000259273">
    <property type="component" value="Unassembled WGS sequence"/>
</dbReference>
<keyword evidence="1" id="KW-0175">Coiled coil</keyword>
<organism evidence="2 3">
    <name type="scientific">Haliea salexigens</name>
    <dbReference type="NCBI Taxonomy" id="287487"/>
    <lineage>
        <taxon>Bacteria</taxon>
        <taxon>Pseudomonadati</taxon>
        <taxon>Pseudomonadota</taxon>
        <taxon>Gammaproteobacteria</taxon>
        <taxon>Cellvibrionales</taxon>
        <taxon>Halieaceae</taxon>
        <taxon>Haliea</taxon>
    </lineage>
</organism>
<evidence type="ECO:0000256" key="1">
    <source>
        <dbReference type="SAM" id="Coils"/>
    </source>
</evidence>
<dbReference type="AlphaFoldDB" id="A0A3C1KLZ2"/>
<evidence type="ECO:0008006" key="4">
    <source>
        <dbReference type="Google" id="ProtNLM"/>
    </source>
</evidence>
<accession>A0A3C1KLZ2</accession>
<dbReference type="PROSITE" id="PS51257">
    <property type="entry name" value="PROKAR_LIPOPROTEIN"/>
    <property type="match status" value="1"/>
</dbReference>
<gene>
    <name evidence="2" type="ORF">DCP75_07755</name>
</gene>
<evidence type="ECO:0000313" key="2">
    <source>
        <dbReference type="EMBL" id="HAN27601.1"/>
    </source>
</evidence>
<proteinExistence type="predicted"/>
<feature type="non-terminal residue" evidence="2">
    <location>
        <position position="228"/>
    </location>
</feature>
<name>A0A3C1KLZ2_9GAMM</name>
<sequence length="228" mass="27099">MKPLALRPRVSRTLVACLLLIWLAGCSSTQFFYNRLDFFVPWYLGDYVSLDRSQDALLEDELQPFLAWHRQDELPRYIELLERAERSLDQPVTRDQLMALTLDAEQALDRLQHRALDWMLVLGDALREEQLQEFMLALREQQAEYEEKYLERDDAHYRDDACERLQDNIRRYLGRLQTEQKTRLAVACANLRRSDSVWLAERAAWLDRLDMLLQREPDWQASLRQAVA</sequence>
<dbReference type="Pfam" id="PF19795">
    <property type="entry name" value="DUF6279"/>
    <property type="match status" value="1"/>
</dbReference>
<dbReference type="EMBL" id="DMND01000107">
    <property type="protein sequence ID" value="HAN27601.1"/>
    <property type="molecule type" value="Genomic_DNA"/>
</dbReference>
<dbReference type="STRING" id="1121937.GCA_000423125_02122"/>
<evidence type="ECO:0000313" key="3">
    <source>
        <dbReference type="Proteomes" id="UP000259273"/>
    </source>
</evidence>
<feature type="coiled-coil region" evidence="1">
    <location>
        <begin position="128"/>
        <end position="182"/>
    </location>
</feature>
<protein>
    <recommendedName>
        <fullName evidence="4">Lipoprotein</fullName>
    </recommendedName>
</protein>
<comment type="caution">
    <text evidence="2">The sequence shown here is derived from an EMBL/GenBank/DDBJ whole genome shotgun (WGS) entry which is preliminary data.</text>
</comment>